<evidence type="ECO:0000313" key="2">
    <source>
        <dbReference type="EMBL" id="TYK12240.1"/>
    </source>
</evidence>
<protein>
    <submittedName>
        <fullName evidence="2">Retrotransposon protein</fullName>
    </submittedName>
</protein>
<sequence length="164" mass="18700">MVLFSMQSHPTTNGLLNKPFPYYNELAYVFGRNRVNGRFVETFVDVGSNEPAGYDGFDMPDGNEQFSSVYNQGIDMSQEDVRASRPFLALKGRIESSELKTKRGNQQEGELEVIHMALECTNDHLRTIAEWPACILVNDNHVCQEFLHLLREMLELTSLNRALL</sequence>
<gene>
    <name evidence="2" type="ORF">E5676_scaffold769G00480</name>
    <name evidence="1" type="ORF">E6C27_scaffold60G003760</name>
</gene>
<dbReference type="Proteomes" id="UP000321393">
    <property type="component" value="Unassembled WGS sequence"/>
</dbReference>
<dbReference type="EMBL" id="SSTD01010190">
    <property type="protein sequence ID" value="TYK12240.1"/>
    <property type="molecule type" value="Genomic_DNA"/>
</dbReference>
<organism evidence="2 4">
    <name type="scientific">Cucumis melo var. makuwa</name>
    <name type="common">Oriental melon</name>
    <dbReference type="NCBI Taxonomy" id="1194695"/>
    <lineage>
        <taxon>Eukaryota</taxon>
        <taxon>Viridiplantae</taxon>
        <taxon>Streptophyta</taxon>
        <taxon>Embryophyta</taxon>
        <taxon>Tracheophyta</taxon>
        <taxon>Spermatophyta</taxon>
        <taxon>Magnoliopsida</taxon>
        <taxon>eudicotyledons</taxon>
        <taxon>Gunneridae</taxon>
        <taxon>Pentapetalae</taxon>
        <taxon>rosids</taxon>
        <taxon>fabids</taxon>
        <taxon>Cucurbitales</taxon>
        <taxon>Cucurbitaceae</taxon>
        <taxon>Benincaseae</taxon>
        <taxon>Cucumis</taxon>
    </lineage>
</organism>
<comment type="caution">
    <text evidence="2">The sequence shown here is derived from an EMBL/GenBank/DDBJ whole genome shotgun (WGS) entry which is preliminary data.</text>
</comment>
<accession>A0A5D3CLE8</accession>
<dbReference type="Proteomes" id="UP000321947">
    <property type="component" value="Unassembled WGS sequence"/>
</dbReference>
<name>A0A5D3CLE8_CUCMM</name>
<evidence type="ECO:0000313" key="4">
    <source>
        <dbReference type="Proteomes" id="UP000321947"/>
    </source>
</evidence>
<evidence type="ECO:0000313" key="1">
    <source>
        <dbReference type="EMBL" id="KAA0051922.1"/>
    </source>
</evidence>
<dbReference type="AlphaFoldDB" id="A0A5D3CLE8"/>
<reference evidence="3 4" key="1">
    <citation type="submission" date="2019-08" db="EMBL/GenBank/DDBJ databases">
        <title>Draft genome sequences of two oriental melons (Cucumis melo L. var makuwa).</title>
        <authorList>
            <person name="Kwon S.-Y."/>
        </authorList>
    </citation>
    <scope>NUCLEOTIDE SEQUENCE [LARGE SCALE GENOMIC DNA]</scope>
    <source>
        <strain evidence="4">cv. Chang Bougi</strain>
        <strain evidence="3">cv. SW 3</strain>
        <tissue evidence="2">Leaf</tissue>
    </source>
</reference>
<evidence type="ECO:0000313" key="3">
    <source>
        <dbReference type="Proteomes" id="UP000321393"/>
    </source>
</evidence>
<proteinExistence type="predicted"/>
<dbReference type="EMBL" id="SSTE01011134">
    <property type="protein sequence ID" value="KAA0051922.1"/>
    <property type="molecule type" value="Genomic_DNA"/>
</dbReference>